<gene>
    <name evidence="2" type="ORF">UV20_C0002G0081</name>
</gene>
<keyword evidence="1" id="KW-1133">Transmembrane helix</keyword>
<evidence type="ECO:0000313" key="2">
    <source>
        <dbReference type="EMBL" id="KKS57292.1"/>
    </source>
</evidence>
<dbReference type="Gene3D" id="2.60.40.1170">
    <property type="entry name" value="Mu homology domain, subdomain B"/>
    <property type="match status" value="1"/>
</dbReference>
<sequence length="629" mass="70651">MPRKIKKTDPLLNPDNTEPEFFSEKVREITQPKPRIRKNGDFTKQIASIYENASPQMVALKKKNKGGKFIFLTILFLAFLTAISWAGFFLFGQGPNFSEDKIAISIKNETPLQFGQEIIYDVEINNSSRAPLNDGLLTMRYPNNFKFISADPSPHNNDDKEWDTGTLAPGKKFLVKIKGLIYDSTTAEISWQALLNYKPGDLSAEFQKINILKQKIEPFAVDLKLTAPPTAETGTSLPFTISLENKSEKTLENLQISLILPSGFRNLTVPNNTWLINKFPVSSSTSFTALLLPTAEAQAGQQNIAARLSLKNETSYFEQQSTAQTINLNKSDLLLKITANNKEEKQNINFGDSLTFNVAYENSGTVEFKNATVRLILDTPSTDNKSLFDWNTIKDKYDGNITAEQISPQIRRAVITWTKKQIPELAKIKPGDKKNWEVSLSIKPKNSLNLSGLTEFKTNVYAETTVTKDSNPQPDTLQSNSLFLFLNSDLSLSMQTIVKNTEKVTPSKNTNYDSKTTYTVNWALANNLHELTNLQITATLPENVDWENNGSATAGEITFDKNTRQITWKLNRLPISFPKVNIFFDSGLKYSSKDSNSEKILLDKIQIVAQDKITGQEMSLSKDPIKIRP</sequence>
<accession>A0A0G1A8A9</accession>
<dbReference type="AlphaFoldDB" id="A0A0G1A8A9"/>
<dbReference type="EMBL" id="LCDO01000002">
    <property type="protein sequence ID" value="KKS57292.1"/>
    <property type="molecule type" value="Genomic_DNA"/>
</dbReference>
<keyword evidence="1" id="KW-0472">Membrane</keyword>
<evidence type="ECO:0000256" key="1">
    <source>
        <dbReference type="SAM" id="Phobius"/>
    </source>
</evidence>
<proteinExistence type="predicted"/>
<dbReference type="Proteomes" id="UP000034837">
    <property type="component" value="Unassembled WGS sequence"/>
</dbReference>
<keyword evidence="1" id="KW-0812">Transmembrane</keyword>
<reference evidence="2 3" key="1">
    <citation type="journal article" date="2015" name="Nature">
        <title>rRNA introns, odd ribosomes, and small enigmatic genomes across a large radiation of phyla.</title>
        <authorList>
            <person name="Brown C.T."/>
            <person name="Hug L.A."/>
            <person name="Thomas B.C."/>
            <person name="Sharon I."/>
            <person name="Castelle C.J."/>
            <person name="Singh A."/>
            <person name="Wilkins M.J."/>
            <person name="Williams K.H."/>
            <person name="Banfield J.F."/>
        </authorList>
    </citation>
    <scope>NUCLEOTIDE SEQUENCE [LARGE SCALE GENOMIC DNA]</scope>
</reference>
<organism evidence="2 3">
    <name type="scientific">Candidatus Magasanikbacteria bacterium GW2011_GWA2_42_32</name>
    <dbReference type="NCBI Taxonomy" id="1619039"/>
    <lineage>
        <taxon>Bacteria</taxon>
        <taxon>Candidatus Magasanikiibacteriota</taxon>
    </lineage>
</organism>
<evidence type="ECO:0008006" key="4">
    <source>
        <dbReference type="Google" id="ProtNLM"/>
    </source>
</evidence>
<feature type="transmembrane region" description="Helical" evidence="1">
    <location>
        <begin position="69"/>
        <end position="91"/>
    </location>
</feature>
<comment type="caution">
    <text evidence="2">The sequence shown here is derived from an EMBL/GenBank/DDBJ whole genome shotgun (WGS) entry which is preliminary data.</text>
</comment>
<protein>
    <recommendedName>
        <fullName evidence="4">DUF11 domain-containing protein</fullName>
    </recommendedName>
</protein>
<evidence type="ECO:0000313" key="3">
    <source>
        <dbReference type="Proteomes" id="UP000034837"/>
    </source>
</evidence>
<name>A0A0G1A8A9_9BACT</name>